<feature type="transmembrane region" description="Helical" evidence="6">
    <location>
        <begin position="65"/>
        <end position="87"/>
    </location>
</feature>
<keyword evidence="2 6" id="KW-0812">Transmembrane</keyword>
<evidence type="ECO:0000256" key="5">
    <source>
        <dbReference type="SAM" id="MobiDB-lite"/>
    </source>
</evidence>
<keyword evidence="4 6" id="KW-0472">Membrane</keyword>
<evidence type="ECO:0000256" key="3">
    <source>
        <dbReference type="ARBA" id="ARBA00022989"/>
    </source>
</evidence>
<comment type="subcellular location">
    <subcellularLocation>
        <location evidence="1">Membrane</location>
        <topology evidence="1">Multi-pass membrane protein</topology>
    </subcellularLocation>
</comment>
<dbReference type="InterPro" id="IPR001046">
    <property type="entry name" value="NRAMP_fam"/>
</dbReference>
<evidence type="ECO:0000256" key="6">
    <source>
        <dbReference type="SAM" id="Phobius"/>
    </source>
</evidence>
<proteinExistence type="predicted"/>
<name>A0A1I1LUC6_9GAMM</name>
<protein>
    <submittedName>
        <fullName evidence="7">Mn2+ and Fe2+ transporters of the NRAMP family</fullName>
    </submittedName>
</protein>
<feature type="transmembrane region" description="Helical" evidence="6">
    <location>
        <begin position="108"/>
        <end position="131"/>
    </location>
</feature>
<dbReference type="STRING" id="402385.SAMN05421848_2681"/>
<feature type="transmembrane region" description="Helical" evidence="6">
    <location>
        <begin position="181"/>
        <end position="202"/>
    </location>
</feature>
<gene>
    <name evidence="7" type="ORF">SAMN05421848_2681</name>
</gene>
<feature type="transmembrane region" description="Helical" evidence="6">
    <location>
        <begin position="151"/>
        <end position="169"/>
    </location>
</feature>
<dbReference type="EMBL" id="FOLY01000005">
    <property type="protein sequence ID" value="SFC76082.1"/>
    <property type="molecule type" value="Genomic_DNA"/>
</dbReference>
<feature type="transmembrane region" description="Helical" evidence="6">
    <location>
        <begin position="431"/>
        <end position="448"/>
    </location>
</feature>
<evidence type="ECO:0000256" key="1">
    <source>
        <dbReference type="ARBA" id="ARBA00004141"/>
    </source>
</evidence>
<dbReference type="GO" id="GO:0005384">
    <property type="term" value="F:manganese ion transmembrane transporter activity"/>
    <property type="evidence" value="ECO:0007669"/>
    <property type="project" value="TreeGrafter"/>
</dbReference>
<dbReference type="RefSeq" id="WP_090134876.1">
    <property type="nucleotide sequence ID" value="NZ_FOLY01000005.1"/>
</dbReference>
<feature type="transmembrane region" description="Helical" evidence="6">
    <location>
        <begin position="362"/>
        <end position="383"/>
    </location>
</feature>
<feature type="transmembrane region" description="Helical" evidence="6">
    <location>
        <begin position="315"/>
        <end position="341"/>
    </location>
</feature>
<dbReference type="NCBIfam" id="NF037982">
    <property type="entry name" value="Nramp_1"/>
    <property type="match status" value="1"/>
</dbReference>
<dbReference type="AlphaFoldDB" id="A0A1I1LUC6"/>
<dbReference type="GO" id="GO:0015086">
    <property type="term" value="F:cadmium ion transmembrane transporter activity"/>
    <property type="evidence" value="ECO:0007669"/>
    <property type="project" value="TreeGrafter"/>
</dbReference>
<dbReference type="Proteomes" id="UP000199046">
    <property type="component" value="Unassembled WGS sequence"/>
</dbReference>
<keyword evidence="3 6" id="KW-1133">Transmembrane helix</keyword>
<dbReference type="OrthoDB" id="4858698at2"/>
<feature type="transmembrane region" description="Helical" evidence="6">
    <location>
        <begin position="222"/>
        <end position="244"/>
    </location>
</feature>
<dbReference type="Pfam" id="PF01566">
    <property type="entry name" value="Nramp"/>
    <property type="match status" value="1"/>
</dbReference>
<organism evidence="7 8">
    <name type="scientific">Kushneria avicenniae</name>
    <dbReference type="NCBI Taxonomy" id="402385"/>
    <lineage>
        <taxon>Bacteria</taxon>
        <taxon>Pseudomonadati</taxon>
        <taxon>Pseudomonadota</taxon>
        <taxon>Gammaproteobacteria</taxon>
        <taxon>Oceanospirillales</taxon>
        <taxon>Halomonadaceae</taxon>
        <taxon>Kushneria</taxon>
    </lineage>
</organism>
<reference evidence="8" key="1">
    <citation type="submission" date="2016-10" db="EMBL/GenBank/DDBJ databases">
        <authorList>
            <person name="Varghese N."/>
            <person name="Submissions S."/>
        </authorList>
    </citation>
    <scope>NUCLEOTIDE SEQUENCE [LARGE SCALE GENOMIC DNA]</scope>
    <source>
        <strain evidence="8">DSM 23439</strain>
    </source>
</reference>
<dbReference type="PANTHER" id="PTHR11706">
    <property type="entry name" value="SOLUTE CARRIER PROTEIN FAMILY 11 MEMBER"/>
    <property type="match status" value="1"/>
</dbReference>
<feature type="transmembrane region" description="Helical" evidence="6">
    <location>
        <begin position="264"/>
        <end position="284"/>
    </location>
</feature>
<feature type="transmembrane region" description="Helical" evidence="6">
    <location>
        <begin position="35"/>
        <end position="53"/>
    </location>
</feature>
<feature type="transmembrane region" description="Helical" evidence="6">
    <location>
        <begin position="389"/>
        <end position="410"/>
    </location>
</feature>
<keyword evidence="8" id="KW-1185">Reference proteome</keyword>
<feature type="region of interest" description="Disordered" evidence="5">
    <location>
        <begin position="1"/>
        <end position="22"/>
    </location>
</feature>
<dbReference type="PANTHER" id="PTHR11706:SF3">
    <property type="entry name" value="METAL ION TRANSPORT PROTEIN"/>
    <property type="match status" value="1"/>
</dbReference>
<evidence type="ECO:0000256" key="4">
    <source>
        <dbReference type="ARBA" id="ARBA00023136"/>
    </source>
</evidence>
<dbReference type="GO" id="GO:0034755">
    <property type="term" value="P:iron ion transmembrane transport"/>
    <property type="evidence" value="ECO:0007669"/>
    <property type="project" value="TreeGrafter"/>
</dbReference>
<evidence type="ECO:0000256" key="2">
    <source>
        <dbReference type="ARBA" id="ARBA00022692"/>
    </source>
</evidence>
<sequence length="459" mass="50331">MATRTATSARSDESSPDNTANTAPSALLPSTFGEYIRCIGPGLVLAMAFLGTGDLVSSTVSGANYGYALMWTLIVALFARYCMISAIAKYKLENRFGDTSVLQGFQRVWRGFPMFFGIAIFFYGIIIQMSFLRACAVALYQLSGEIGGATWGYFVGGAAVVVLTIIMLARRNAYQWLEWTARIASVVIIVTFVGAIVATGHIDLVEMAKGLTFSIPKDNGPFDAIFIAIATIGTIGGSALNLLYPYFMDERGWNGPKYRRLQQFDLMAGMLPLLIINVLFWVVAAETIRGTGMTVSNESDLATMMEMAVGPWGPALLWTSLFLAAFSSFPANARGFANLMFNGLHLATRRGKAFTRPAEDPWFNRVLIAAFIVVPLFICMPQAPNLVYLSVFGTSVITAILLPPILFGVLRMTSSRKFMLDEHVNRWWQTLILIVLSLIGLWSLYAIVDNLINAISRLA</sequence>
<accession>A0A1I1LUC6</accession>
<evidence type="ECO:0000313" key="7">
    <source>
        <dbReference type="EMBL" id="SFC76082.1"/>
    </source>
</evidence>
<evidence type="ECO:0000313" key="8">
    <source>
        <dbReference type="Proteomes" id="UP000199046"/>
    </source>
</evidence>
<dbReference type="GO" id="GO:0005886">
    <property type="term" value="C:plasma membrane"/>
    <property type="evidence" value="ECO:0007669"/>
    <property type="project" value="TreeGrafter"/>
</dbReference>